<feature type="transmembrane region" description="Helical" evidence="5">
    <location>
        <begin position="235"/>
        <end position="256"/>
    </location>
</feature>
<gene>
    <name evidence="6" type="primary">ybjJ_2</name>
    <name evidence="6" type="ORF">LOM8899_03200</name>
</gene>
<dbReference type="SUPFAM" id="SSF103473">
    <property type="entry name" value="MFS general substrate transporter"/>
    <property type="match status" value="1"/>
</dbReference>
<comment type="subcellular location">
    <subcellularLocation>
        <location evidence="1">Membrane</location>
        <topology evidence="1">Multi-pass membrane protein</topology>
    </subcellularLocation>
</comment>
<evidence type="ECO:0000256" key="3">
    <source>
        <dbReference type="ARBA" id="ARBA00022989"/>
    </source>
</evidence>
<dbReference type="Gene3D" id="1.20.1250.20">
    <property type="entry name" value="MFS general substrate transporter like domains"/>
    <property type="match status" value="2"/>
</dbReference>
<dbReference type="EMBL" id="FXZK01000006">
    <property type="protein sequence ID" value="SMY09039.1"/>
    <property type="molecule type" value="Genomic_DNA"/>
</dbReference>
<keyword evidence="4 5" id="KW-0472">Membrane</keyword>
<keyword evidence="2 5" id="KW-0812">Transmembrane</keyword>
<dbReference type="CDD" id="cd17393">
    <property type="entry name" value="MFS_MosC_like"/>
    <property type="match status" value="1"/>
</dbReference>
<dbReference type="Pfam" id="PF07690">
    <property type="entry name" value="MFS_1"/>
    <property type="match status" value="1"/>
</dbReference>
<feature type="transmembrane region" description="Helical" evidence="5">
    <location>
        <begin position="198"/>
        <end position="215"/>
    </location>
</feature>
<dbReference type="PANTHER" id="PTHR23514">
    <property type="entry name" value="BYPASS OF STOP CODON PROTEIN 6"/>
    <property type="match status" value="1"/>
</dbReference>
<feature type="transmembrane region" description="Helical" evidence="5">
    <location>
        <begin position="96"/>
        <end position="114"/>
    </location>
</feature>
<feature type="transmembrane region" description="Helical" evidence="5">
    <location>
        <begin position="293"/>
        <end position="314"/>
    </location>
</feature>
<evidence type="ECO:0000256" key="4">
    <source>
        <dbReference type="ARBA" id="ARBA00023136"/>
    </source>
</evidence>
<feature type="transmembrane region" description="Helical" evidence="5">
    <location>
        <begin position="353"/>
        <end position="374"/>
    </location>
</feature>
<protein>
    <submittedName>
        <fullName evidence="6">Inner membrane protein YbjJ</fullName>
    </submittedName>
</protein>
<feature type="transmembrane region" description="Helical" evidence="5">
    <location>
        <begin position="160"/>
        <end position="178"/>
    </location>
</feature>
<dbReference type="InterPro" id="IPR011701">
    <property type="entry name" value="MFS"/>
</dbReference>
<evidence type="ECO:0000256" key="2">
    <source>
        <dbReference type="ARBA" id="ARBA00022692"/>
    </source>
</evidence>
<dbReference type="GO" id="GO:0016020">
    <property type="term" value="C:membrane"/>
    <property type="evidence" value="ECO:0007669"/>
    <property type="project" value="UniProtKB-SubCell"/>
</dbReference>
<evidence type="ECO:0000313" key="6">
    <source>
        <dbReference type="EMBL" id="SMY09039.1"/>
    </source>
</evidence>
<feature type="transmembrane region" description="Helical" evidence="5">
    <location>
        <begin position="135"/>
        <end position="154"/>
    </location>
</feature>
<dbReference type="AlphaFoldDB" id="A0A238LH67"/>
<feature type="transmembrane region" description="Helical" evidence="5">
    <location>
        <begin position="326"/>
        <end position="347"/>
    </location>
</feature>
<name>A0A238LH67_9RHOB</name>
<dbReference type="Proteomes" id="UP000201613">
    <property type="component" value="Unassembled WGS sequence"/>
</dbReference>
<proteinExistence type="predicted"/>
<evidence type="ECO:0000256" key="5">
    <source>
        <dbReference type="SAM" id="Phobius"/>
    </source>
</evidence>
<feature type="transmembrane region" description="Helical" evidence="5">
    <location>
        <begin position="72"/>
        <end position="90"/>
    </location>
</feature>
<evidence type="ECO:0000256" key="1">
    <source>
        <dbReference type="ARBA" id="ARBA00004141"/>
    </source>
</evidence>
<evidence type="ECO:0000313" key="7">
    <source>
        <dbReference type="Proteomes" id="UP000201613"/>
    </source>
</evidence>
<sequence>MSLRGATILTMAVFALQPLAFGAWLALIPHVKADLGLSKAELAIALLGMPVALVPSLQIAARVLGRYGPRRVLAVAFPVQTPVVLLPLLAVGQGSLFAALAALGVVLAFLQVSLNVYAGRLEKSAGVVIMSRCHGFWALGLMAGSLVAAVLVALPDVLRLGGIAVLSSVAGMAVALALPKLSGSETGSGPPRRALRRIPPVLFAISLFALAIGMTEGAMSDWSAVYMAERWPEGAGRAGLAVSLYAGCVAVGRFLGDAATTLLGRVRLARGASLVALAGLAMIVGPWSVPVAFAGFAIVGLGVSIGFPLAVSAAAGLDDTYESANIAVLSTISLCGFLIGPPMIGFLADGFSLRVGLSALFPLLAVSVWLSGALRPSNPRNQVSDSPILVP</sequence>
<dbReference type="InterPro" id="IPR036259">
    <property type="entry name" value="MFS_trans_sf"/>
</dbReference>
<organism evidence="6 7">
    <name type="scientific">Flavimaricola marinus</name>
    <dbReference type="NCBI Taxonomy" id="1819565"/>
    <lineage>
        <taxon>Bacteria</taxon>
        <taxon>Pseudomonadati</taxon>
        <taxon>Pseudomonadota</taxon>
        <taxon>Alphaproteobacteria</taxon>
        <taxon>Rhodobacterales</taxon>
        <taxon>Paracoccaceae</taxon>
        <taxon>Flavimaricola</taxon>
    </lineage>
</organism>
<accession>A0A238LH67</accession>
<reference evidence="6 7" key="1">
    <citation type="submission" date="2017-05" db="EMBL/GenBank/DDBJ databases">
        <authorList>
            <person name="Song R."/>
            <person name="Chenine A.L."/>
            <person name="Ruprecht R.M."/>
        </authorList>
    </citation>
    <scope>NUCLEOTIDE SEQUENCE [LARGE SCALE GENOMIC DNA]</scope>
    <source>
        <strain evidence="6 7">CECT 8899</strain>
    </source>
</reference>
<keyword evidence="3 5" id="KW-1133">Transmembrane helix</keyword>
<dbReference type="RefSeq" id="WP_211096213.1">
    <property type="nucleotide sequence ID" value="NZ_FXZK01000006.1"/>
</dbReference>
<feature type="transmembrane region" description="Helical" evidence="5">
    <location>
        <begin position="42"/>
        <end position="60"/>
    </location>
</feature>
<dbReference type="PANTHER" id="PTHR23514:SF13">
    <property type="entry name" value="INNER MEMBRANE PROTEIN YBJJ"/>
    <property type="match status" value="1"/>
</dbReference>
<feature type="transmembrane region" description="Helical" evidence="5">
    <location>
        <begin position="268"/>
        <end position="287"/>
    </location>
</feature>
<dbReference type="GO" id="GO:0022857">
    <property type="term" value="F:transmembrane transporter activity"/>
    <property type="evidence" value="ECO:0007669"/>
    <property type="project" value="InterPro"/>
</dbReference>
<keyword evidence="7" id="KW-1185">Reference proteome</keyword>
<dbReference type="InterPro" id="IPR051788">
    <property type="entry name" value="MFS_Transporter"/>
</dbReference>